<name>Q1A4S2_9BBAC</name>
<dbReference type="Proteomes" id="UP000202317">
    <property type="component" value="Segment"/>
</dbReference>
<proteinExistence type="predicted"/>
<dbReference type="RefSeq" id="YP_654445.1">
    <property type="nucleotide sequence ID" value="NC_008168.1"/>
</dbReference>
<dbReference type="EMBL" id="DQ333351">
    <property type="protein sequence ID" value="ABC61158.1"/>
    <property type="molecule type" value="Genomic_DNA"/>
</dbReference>
<evidence type="ECO:0000313" key="2">
    <source>
        <dbReference type="Proteomes" id="UP000202317"/>
    </source>
</evidence>
<accession>Q1A4S2</accession>
<dbReference type="GeneID" id="4155965"/>
<keyword evidence="2" id="KW-1185">Reference proteome</keyword>
<reference evidence="1 2" key="1">
    <citation type="journal article" date="2006" name="J. Gen. Virol.">
        <title>Sequence analysis of the Choristoneura occidentalis granulovirus genome.</title>
        <authorList>
            <person name="Escasa S.R."/>
            <person name="Lauzon H.A.M."/>
            <person name="Mathur A.C."/>
            <person name="Krell P.J."/>
            <person name="Arif B.M."/>
        </authorList>
    </citation>
    <scope>NUCLEOTIDE SEQUENCE [LARGE SCALE GENOMIC DNA]</scope>
</reference>
<evidence type="ECO:0000313" key="1">
    <source>
        <dbReference type="EMBL" id="ABC61158.1"/>
    </source>
</evidence>
<sequence length="239" mass="28414">MHFFMCEYNDLFQFEWPAILDRSTLHLWLGIDCLRNKGFTFPINVPVKKFNNVTSHIIQSKNNVIVIKQKKINLDDQLDFCKSTDLLLCNQDNDVYQTILEQFLFCHLPYYLNTHLNNLQLISLFDVSDYWNMLKNCDMVRKYWLFRLKIVTLTYEKTKNEVQTNLEVQNNLKTSNKLTFTDIKTSNDVETVETVINNVKMQFKLLQNYNSLDKVYVALNFNKLLKGSVGLLEVWLKWK</sequence>
<dbReference type="KEGG" id="vg:4155965"/>
<dbReference type="OrthoDB" id="20040at10239"/>
<protein>
    <submittedName>
        <fullName evidence="1">Uncharacterized protein</fullName>
    </submittedName>
</protein>
<organism evidence="1 2">
    <name type="scientific">Choristoneura occidentalis granulovirus</name>
    <dbReference type="NCBI Taxonomy" id="364745"/>
    <lineage>
        <taxon>Viruses</taxon>
        <taxon>Viruses incertae sedis</taxon>
        <taxon>Naldaviricetes</taxon>
        <taxon>Lefavirales</taxon>
        <taxon>Baculoviridae</taxon>
        <taxon>Betabaculovirus</taxon>
        <taxon>Betabaculovirus chofumiferanae</taxon>
    </lineage>
</organism>